<dbReference type="AlphaFoldDB" id="A0A146G9X4"/>
<comment type="caution">
    <text evidence="2">The sequence shown here is derived from an EMBL/GenBank/DDBJ whole genome shotgun (WGS) entry which is preliminary data.</text>
</comment>
<organism evidence="2 3">
    <name type="scientific">Terrimicrobium sacchariphilum</name>
    <dbReference type="NCBI Taxonomy" id="690879"/>
    <lineage>
        <taxon>Bacteria</taxon>
        <taxon>Pseudomonadati</taxon>
        <taxon>Verrucomicrobiota</taxon>
        <taxon>Terrimicrobiia</taxon>
        <taxon>Terrimicrobiales</taxon>
        <taxon>Terrimicrobiaceae</taxon>
        <taxon>Terrimicrobium</taxon>
    </lineage>
</organism>
<dbReference type="OrthoDB" id="1121904at2"/>
<dbReference type="EMBL" id="BDCO01000002">
    <property type="protein sequence ID" value="GAT34449.1"/>
    <property type="molecule type" value="Genomic_DNA"/>
</dbReference>
<gene>
    <name evidence="2" type="ORF">TSACC_22874</name>
</gene>
<feature type="domain" description="Nif11" evidence="1">
    <location>
        <begin position="1"/>
        <end position="48"/>
    </location>
</feature>
<protein>
    <submittedName>
        <fullName evidence="2">Nif11-like leader peptide domain-containing protein</fullName>
    </submittedName>
</protein>
<evidence type="ECO:0000259" key="1">
    <source>
        <dbReference type="Pfam" id="PF07862"/>
    </source>
</evidence>
<accession>A0A146G9X4</accession>
<sequence length="73" mass="8384">MSRENVERLLLAGGKDKDLRAKYNAFETKEEFVASAVQDGFDFTIEELDKVIADEGDSFESAGNPRTRNIWWR</sequence>
<dbReference type="InterPro" id="IPR012903">
    <property type="entry name" value="Nif11"/>
</dbReference>
<reference evidence="3" key="1">
    <citation type="journal article" date="2017" name="Genome Announc.">
        <title>Draft Genome Sequence of Terrimicrobium sacchariphilum NM-5T, a Facultative Anaerobic Soil Bacterium of the Class Spartobacteria.</title>
        <authorList>
            <person name="Qiu Y.L."/>
            <person name="Tourlousse D.M."/>
            <person name="Matsuura N."/>
            <person name="Ohashi A."/>
            <person name="Sekiguchi Y."/>
        </authorList>
    </citation>
    <scope>NUCLEOTIDE SEQUENCE [LARGE SCALE GENOMIC DNA]</scope>
    <source>
        <strain evidence="3">NM-5</strain>
    </source>
</reference>
<proteinExistence type="predicted"/>
<dbReference type="Proteomes" id="UP000076023">
    <property type="component" value="Unassembled WGS sequence"/>
</dbReference>
<evidence type="ECO:0000313" key="3">
    <source>
        <dbReference type="Proteomes" id="UP000076023"/>
    </source>
</evidence>
<dbReference type="Pfam" id="PF07862">
    <property type="entry name" value="Nif11"/>
    <property type="match status" value="1"/>
</dbReference>
<evidence type="ECO:0000313" key="2">
    <source>
        <dbReference type="EMBL" id="GAT34449.1"/>
    </source>
</evidence>
<dbReference type="RefSeq" id="WP_075080077.1">
    <property type="nucleotide sequence ID" value="NZ_BDCO01000002.1"/>
</dbReference>
<dbReference type="InterPro" id="IPR022516">
    <property type="entry name" value="CHP03798_Ocin"/>
</dbReference>
<dbReference type="NCBIfam" id="TIGR03798">
    <property type="entry name" value="leader_Nif11"/>
    <property type="match status" value="1"/>
</dbReference>
<name>A0A146G9X4_TERSA</name>
<dbReference type="InParanoid" id="A0A146G9X4"/>
<keyword evidence="3" id="KW-1185">Reference proteome</keyword>